<organism evidence="3 4">
    <name type="scientific">Hydra vulgaris</name>
    <name type="common">Hydra</name>
    <name type="synonym">Hydra attenuata</name>
    <dbReference type="NCBI Taxonomy" id="6087"/>
    <lineage>
        <taxon>Eukaryota</taxon>
        <taxon>Metazoa</taxon>
        <taxon>Cnidaria</taxon>
        <taxon>Hydrozoa</taxon>
        <taxon>Hydroidolina</taxon>
        <taxon>Anthoathecata</taxon>
        <taxon>Aplanulata</taxon>
        <taxon>Hydridae</taxon>
        <taxon>Hydra</taxon>
    </lineage>
</organism>
<dbReference type="InterPro" id="IPR000120">
    <property type="entry name" value="Amidase"/>
</dbReference>
<dbReference type="InterPro" id="IPR023631">
    <property type="entry name" value="Amidase_dom"/>
</dbReference>
<dbReference type="PROSITE" id="PS00571">
    <property type="entry name" value="AMIDASES"/>
    <property type="match status" value="1"/>
</dbReference>
<evidence type="ECO:0000313" key="3">
    <source>
        <dbReference type="Proteomes" id="UP001652625"/>
    </source>
</evidence>
<dbReference type="InterPro" id="IPR036928">
    <property type="entry name" value="AS_sf"/>
</dbReference>
<evidence type="ECO:0000313" key="4">
    <source>
        <dbReference type="RefSeq" id="XP_065676159.1"/>
    </source>
</evidence>
<dbReference type="NCBIfam" id="NF005565">
    <property type="entry name" value="PRK07235.1"/>
    <property type="match status" value="1"/>
</dbReference>
<evidence type="ECO:0000259" key="2">
    <source>
        <dbReference type="Pfam" id="PF01425"/>
    </source>
</evidence>
<dbReference type="PANTHER" id="PTHR11895:SF170">
    <property type="entry name" value="AMIDASE"/>
    <property type="match status" value="1"/>
</dbReference>
<comment type="similarity">
    <text evidence="1">Belongs to the amidase family.</text>
</comment>
<dbReference type="RefSeq" id="XP_065676159.1">
    <property type="nucleotide sequence ID" value="XM_065820087.1"/>
</dbReference>
<keyword evidence="3" id="KW-1185">Reference proteome</keyword>
<protein>
    <submittedName>
        <fullName evidence="4">Amidase-like isoform X2</fullName>
    </submittedName>
</protein>
<name>A0ABM4DNK6_HYDVU</name>
<accession>A0ABM4DNK6</accession>
<dbReference type="Pfam" id="PF01425">
    <property type="entry name" value="Amidase"/>
    <property type="match status" value="1"/>
</dbReference>
<dbReference type="PANTHER" id="PTHR11895">
    <property type="entry name" value="TRANSAMIDASE"/>
    <property type="match status" value="1"/>
</dbReference>
<dbReference type="SUPFAM" id="SSF75304">
    <property type="entry name" value="Amidase signature (AS) enzymes"/>
    <property type="match status" value="1"/>
</dbReference>
<feature type="domain" description="Amidase" evidence="2">
    <location>
        <begin position="84"/>
        <end position="499"/>
    </location>
</feature>
<reference evidence="4" key="1">
    <citation type="submission" date="2025-08" db="UniProtKB">
        <authorList>
            <consortium name="RefSeq"/>
        </authorList>
    </citation>
    <scope>IDENTIFICATION</scope>
</reference>
<sequence length="513" mass="56081">MATENSRTVLVPSLDDLQKINQCYNLKCTLDDLSIYQEVMKGPVEDYNFVENFLLPSVEILGDRTYLYPLTEDNEYLAWYVKCNINAKKDGKLAGKKIAIKDNTAVANIPMMNGSKVLEGYIPEYDAVIVQRILNEGGIIIGKTTCEDLCFSGASYMTTYGPVRNPNNTEYSAGGSSSGSGVVVATGEADMATGGDQGGSIRIPASCCGIVGLKPTHGLIPYTGAIPIVPVIDHVGPMTKNVADCAIFLEVLAGYDTGIDYRQSPFAPVYEYSKLIYPLVVPKKKINVAILEEGLDLCDKDVKETFNQAVSWLKKSEFLNIKTVSLPLHKEAYRLMVPLFFDGVFGSMIDGCGYGTGFAGVQSKSLVKKMKEGYSEHLSETSHNIKTIVLLSNFIKEKYGPYYYAKASSLVVHMQQLYNDILQDNDVIIMPTLTNLPCKLPLKDTPTKDIIAKSLDMIKNTSIFDGTGHPALSLNCGFFGGLPVGLMIVGKHFDEVSVLNAAAIFEAIFMQNL</sequence>
<evidence type="ECO:0000256" key="1">
    <source>
        <dbReference type="ARBA" id="ARBA00009199"/>
    </source>
</evidence>
<dbReference type="InterPro" id="IPR020556">
    <property type="entry name" value="Amidase_CS"/>
</dbReference>
<proteinExistence type="inferred from homology"/>
<gene>
    <name evidence="4" type="primary">LOC136072049</name>
</gene>
<dbReference type="Gene3D" id="3.90.1300.10">
    <property type="entry name" value="Amidase signature (AS) domain"/>
    <property type="match status" value="1"/>
</dbReference>
<dbReference type="GeneID" id="136072049"/>
<dbReference type="Proteomes" id="UP001652625">
    <property type="component" value="Chromosome 15"/>
</dbReference>